<keyword evidence="3" id="KW-1185">Reference proteome</keyword>
<dbReference type="Proteomes" id="UP000218231">
    <property type="component" value="Unassembled WGS sequence"/>
</dbReference>
<name>A0A2A2KU05_9BILA</name>
<evidence type="ECO:0000256" key="1">
    <source>
        <dbReference type="SAM" id="MobiDB-lite"/>
    </source>
</evidence>
<evidence type="ECO:0000313" key="2">
    <source>
        <dbReference type="EMBL" id="PAV77378.1"/>
    </source>
</evidence>
<evidence type="ECO:0000313" key="3">
    <source>
        <dbReference type="Proteomes" id="UP000218231"/>
    </source>
</evidence>
<sequence length="101" mass="11471">MMKKKERKKGTGPSPKEEPLSYFSTKFGCGPEDFGKRLEKQKYSLSFEENGFGDTKTRTNSQQNTAFQSCTSKSKTYYVHAITERQSGLEYDANSIGESKF</sequence>
<protein>
    <submittedName>
        <fullName evidence="2">Uncharacterized protein</fullName>
    </submittedName>
</protein>
<dbReference type="AlphaFoldDB" id="A0A2A2KU05"/>
<comment type="caution">
    <text evidence="2">The sequence shown here is derived from an EMBL/GenBank/DDBJ whole genome shotgun (WGS) entry which is preliminary data.</text>
</comment>
<feature type="compositionally biased region" description="Basic residues" evidence="1">
    <location>
        <begin position="1"/>
        <end position="10"/>
    </location>
</feature>
<accession>A0A2A2KU05</accession>
<reference evidence="2 3" key="1">
    <citation type="journal article" date="2017" name="Curr. Biol.">
        <title>Genome architecture and evolution of a unichromosomal asexual nematode.</title>
        <authorList>
            <person name="Fradin H."/>
            <person name="Zegar C."/>
            <person name="Gutwein M."/>
            <person name="Lucas J."/>
            <person name="Kovtun M."/>
            <person name="Corcoran D."/>
            <person name="Baugh L.R."/>
            <person name="Kiontke K."/>
            <person name="Gunsalus K."/>
            <person name="Fitch D.H."/>
            <person name="Piano F."/>
        </authorList>
    </citation>
    <scope>NUCLEOTIDE SEQUENCE [LARGE SCALE GENOMIC DNA]</scope>
    <source>
        <strain evidence="2">PF1309</strain>
    </source>
</reference>
<organism evidence="2 3">
    <name type="scientific">Diploscapter pachys</name>
    <dbReference type="NCBI Taxonomy" id="2018661"/>
    <lineage>
        <taxon>Eukaryota</taxon>
        <taxon>Metazoa</taxon>
        <taxon>Ecdysozoa</taxon>
        <taxon>Nematoda</taxon>
        <taxon>Chromadorea</taxon>
        <taxon>Rhabditida</taxon>
        <taxon>Rhabditina</taxon>
        <taxon>Rhabditomorpha</taxon>
        <taxon>Rhabditoidea</taxon>
        <taxon>Rhabditidae</taxon>
        <taxon>Diploscapter</taxon>
    </lineage>
</organism>
<gene>
    <name evidence="2" type="ORF">WR25_19607</name>
</gene>
<feature type="region of interest" description="Disordered" evidence="1">
    <location>
        <begin position="1"/>
        <end position="22"/>
    </location>
</feature>
<dbReference type="EMBL" id="LIAE01007718">
    <property type="protein sequence ID" value="PAV77378.1"/>
    <property type="molecule type" value="Genomic_DNA"/>
</dbReference>
<proteinExistence type="predicted"/>